<dbReference type="KEGG" id="hanx:ABSL23_08330"/>
<dbReference type="InterPro" id="IPR016950">
    <property type="entry name" value="Manno-Trfase_MA4085_prd"/>
</dbReference>
<reference evidence="3" key="1">
    <citation type="submission" date="2024-06" db="EMBL/GenBank/DDBJ databases">
        <title>Genome Sequence of an extremely halophilic archaeon isolated from Permian era halite, Salado Formation, Carlsbad, New Mexico: Halobacterium sp. strain NMX12-1.</title>
        <authorList>
            <person name="Sotoa L."/>
            <person name="DasSarma P."/>
            <person name="Anton B.P."/>
            <person name="Vincze T."/>
            <person name="Verma I."/>
            <person name="Eralp B."/>
            <person name="Powers D.W."/>
            <person name="Dozier B.L."/>
            <person name="Roberts R.J."/>
            <person name="DasSarma S."/>
        </authorList>
    </citation>
    <scope>NUCLEOTIDE SEQUENCE</scope>
    <source>
        <strain evidence="3">NMX12-1</strain>
    </source>
</reference>
<feature type="transmembrane region" description="Helical" evidence="1">
    <location>
        <begin position="85"/>
        <end position="104"/>
    </location>
</feature>
<dbReference type="EMBL" id="CP159204">
    <property type="protein sequence ID" value="XCF18002.1"/>
    <property type="molecule type" value="Genomic_DNA"/>
</dbReference>
<dbReference type="PANTHER" id="PTHR41710">
    <property type="entry name" value="GLYCOSYL TRANSFERASE, FAMILY 39"/>
    <property type="match status" value="1"/>
</dbReference>
<dbReference type="Pfam" id="PF13231">
    <property type="entry name" value="PMT_2"/>
    <property type="match status" value="1"/>
</dbReference>
<evidence type="ECO:0000259" key="2">
    <source>
        <dbReference type="Pfam" id="PF13231"/>
    </source>
</evidence>
<protein>
    <submittedName>
        <fullName evidence="3">Flippase activity-associated protein Agl23</fullName>
    </submittedName>
</protein>
<sequence length="568" mass="61179">MPSFGRRRATALAVAFAVLAALALRFVALGDRIFHWDEARVGYWVLQYAATGEWAYRAIVHGPFLFHVNEWLFGVFGTSDAVARAPVAVVGALLPATAWLFRAHLDDVEVAALAALFALNPVLVYYSRFMRSDVLVAAFSVAALGLAVRALDTRRGGYLVAAGAMLGLAFTTKENALVYVAMFVGASALLLDEQLFTARKRDESWERVLHENLQRAGSGLLAWRRAIAGGALAFLVVVVVFYAPRPEFYAALTNPTQLPGVVAAGTAGAWTEFWSTWGVSGSASRQHSYVAFLADALRTLGAASLMLVAAAVVGFLAERYVADEPRDLVLFAGYWAVASVVVYPAITDISGHWSVVHAVVPLAVPAAVGVRVVVDRGRSASRSDDRVGVALAALVLLAAAGQMGAVTAETSYLMQQDEDNALVQYGQPGSDMRATIERIDRIAPGNDGTDVLYYGSHFHVTGEYDASDPDSVEGTNWFNRLPLPWYTERADAVTDSTTRLTEPAVAGNETVSVETTDAPVVVTEAKHYQEVRERLGSEYEGWTYELTARNTIIVVFVDTGAPGFADSE</sequence>
<feature type="transmembrane region" description="Helical" evidence="1">
    <location>
        <begin position="386"/>
        <end position="406"/>
    </location>
</feature>
<keyword evidence="1" id="KW-0812">Transmembrane</keyword>
<feature type="transmembrane region" description="Helical" evidence="1">
    <location>
        <begin position="296"/>
        <end position="316"/>
    </location>
</feature>
<feature type="transmembrane region" description="Helical" evidence="1">
    <location>
        <begin position="110"/>
        <end position="127"/>
    </location>
</feature>
<dbReference type="PANTHER" id="PTHR41710:SF2">
    <property type="entry name" value="GLYCOSYL TRANSFERASE FAMILY 39_83 DOMAIN-CONTAINING PROTEIN"/>
    <property type="match status" value="1"/>
</dbReference>
<dbReference type="PIRSF" id="PIRSF030218">
    <property type="entry name" value="Mannosyltr_MA4085_prd"/>
    <property type="match status" value="1"/>
</dbReference>
<accession>A0AAU8CIS0</accession>
<keyword evidence="1" id="KW-0472">Membrane</keyword>
<feature type="transmembrane region" description="Helical" evidence="1">
    <location>
        <begin position="352"/>
        <end position="374"/>
    </location>
</feature>
<evidence type="ECO:0000256" key="1">
    <source>
        <dbReference type="SAM" id="Phobius"/>
    </source>
</evidence>
<dbReference type="InterPro" id="IPR019962">
    <property type="entry name" value="CHP03663"/>
</dbReference>
<feature type="transmembrane region" description="Helical" evidence="1">
    <location>
        <begin position="222"/>
        <end position="243"/>
    </location>
</feature>
<dbReference type="RefSeq" id="WP_353635345.1">
    <property type="nucleotide sequence ID" value="NZ_CP159204.1"/>
</dbReference>
<dbReference type="NCBIfam" id="TIGR03663">
    <property type="entry name" value="flippase activity-associated protein Agl23"/>
    <property type="match status" value="1"/>
</dbReference>
<keyword evidence="1" id="KW-1133">Transmembrane helix</keyword>
<dbReference type="InterPro" id="IPR038731">
    <property type="entry name" value="RgtA/B/C-like"/>
</dbReference>
<proteinExistence type="predicted"/>
<feature type="transmembrane region" description="Helical" evidence="1">
    <location>
        <begin position="328"/>
        <end position="346"/>
    </location>
</feature>
<feature type="transmembrane region" description="Helical" evidence="1">
    <location>
        <begin position="134"/>
        <end position="151"/>
    </location>
</feature>
<dbReference type="AlphaFoldDB" id="A0AAU8CIS0"/>
<dbReference type="GeneID" id="91109149"/>
<feature type="transmembrane region" description="Helical" evidence="1">
    <location>
        <begin position="176"/>
        <end position="191"/>
    </location>
</feature>
<name>A0AAU8CIS0_9EURY</name>
<feature type="domain" description="Glycosyltransferase RgtA/B/C/D-like" evidence="2">
    <location>
        <begin position="61"/>
        <end position="193"/>
    </location>
</feature>
<gene>
    <name evidence="3" type="ORF">ABSL23_08330</name>
</gene>
<feature type="transmembrane region" description="Helical" evidence="1">
    <location>
        <begin position="54"/>
        <end position="73"/>
    </location>
</feature>
<evidence type="ECO:0000313" key="3">
    <source>
        <dbReference type="EMBL" id="XCF18002.1"/>
    </source>
</evidence>
<organism evidence="3">
    <name type="scientific">Halobacterium sp. NMX12-1</name>
    <dbReference type="NCBI Taxonomy" id="3166650"/>
    <lineage>
        <taxon>Archaea</taxon>
        <taxon>Methanobacteriati</taxon>
        <taxon>Methanobacteriota</taxon>
        <taxon>Stenosarchaea group</taxon>
        <taxon>Halobacteria</taxon>
        <taxon>Halobacteriales</taxon>
        <taxon>Halobacteriaceae</taxon>
        <taxon>Halobacterium</taxon>
    </lineage>
</organism>